<sequence>MVTVLEDFCWHSNNNQDCCWNSHFRRTLSSGVSTLPQSSSTSVTDNQSRNVRLACYNI</sequence>
<name>A0A8J4SQ72_9TREM</name>
<accession>A0A8J4SQ72</accession>
<organism evidence="1 2">
    <name type="scientific">Paragonimus heterotremus</name>
    <dbReference type="NCBI Taxonomy" id="100268"/>
    <lineage>
        <taxon>Eukaryota</taxon>
        <taxon>Metazoa</taxon>
        <taxon>Spiralia</taxon>
        <taxon>Lophotrochozoa</taxon>
        <taxon>Platyhelminthes</taxon>
        <taxon>Trematoda</taxon>
        <taxon>Digenea</taxon>
        <taxon>Plagiorchiida</taxon>
        <taxon>Troglotremata</taxon>
        <taxon>Troglotrematidae</taxon>
        <taxon>Paragonimus</taxon>
    </lineage>
</organism>
<dbReference type="OrthoDB" id="10491820at2759"/>
<reference evidence="1" key="1">
    <citation type="submission" date="2019-05" db="EMBL/GenBank/DDBJ databases">
        <title>Annotation for the trematode Paragonimus heterotremus.</title>
        <authorList>
            <person name="Choi Y.-J."/>
        </authorList>
    </citation>
    <scope>NUCLEOTIDE SEQUENCE</scope>
    <source>
        <strain evidence="1">LC</strain>
    </source>
</reference>
<proteinExistence type="predicted"/>
<gene>
    <name evidence="1" type="ORF">PHET_04472</name>
</gene>
<dbReference type="AlphaFoldDB" id="A0A8J4SQ72"/>
<protein>
    <submittedName>
        <fullName evidence="1">Uncharacterized protein</fullName>
    </submittedName>
</protein>
<comment type="caution">
    <text evidence="1">The sequence shown here is derived from an EMBL/GenBank/DDBJ whole genome shotgun (WGS) entry which is preliminary data.</text>
</comment>
<evidence type="ECO:0000313" key="1">
    <source>
        <dbReference type="EMBL" id="KAF5401910.1"/>
    </source>
</evidence>
<evidence type="ECO:0000313" key="2">
    <source>
        <dbReference type="Proteomes" id="UP000748531"/>
    </source>
</evidence>
<dbReference type="EMBL" id="LUCH01002154">
    <property type="protein sequence ID" value="KAF5401910.1"/>
    <property type="molecule type" value="Genomic_DNA"/>
</dbReference>
<dbReference type="Proteomes" id="UP000748531">
    <property type="component" value="Unassembled WGS sequence"/>
</dbReference>
<keyword evidence="2" id="KW-1185">Reference proteome</keyword>